<dbReference type="GO" id="GO:0005886">
    <property type="term" value="C:plasma membrane"/>
    <property type="evidence" value="ECO:0007669"/>
    <property type="project" value="UniProtKB-SubCell"/>
</dbReference>
<dbReference type="AlphaFoldDB" id="A0A371P3P0"/>
<dbReference type="Pfam" id="PF00005">
    <property type="entry name" value="ABC_tran"/>
    <property type="match status" value="1"/>
</dbReference>
<dbReference type="Gene3D" id="3.40.50.300">
    <property type="entry name" value="P-loop containing nucleotide triphosphate hydrolases"/>
    <property type="match status" value="1"/>
</dbReference>
<feature type="transmembrane region" description="Helical" evidence="11">
    <location>
        <begin position="200"/>
        <end position="223"/>
    </location>
</feature>
<evidence type="ECO:0000313" key="14">
    <source>
        <dbReference type="EMBL" id="REK70564.1"/>
    </source>
</evidence>
<feature type="transmembrane region" description="Helical" evidence="11">
    <location>
        <begin position="85"/>
        <end position="107"/>
    </location>
</feature>
<dbReference type="InterPro" id="IPR003439">
    <property type="entry name" value="ABC_transporter-like_ATP-bd"/>
</dbReference>
<dbReference type="InterPro" id="IPR035906">
    <property type="entry name" value="MetI-like_sf"/>
</dbReference>
<dbReference type="PANTHER" id="PTHR43297:SF2">
    <property type="entry name" value="DIPEPTIDE TRANSPORT ATP-BINDING PROTEIN DPPD"/>
    <property type="match status" value="1"/>
</dbReference>
<dbReference type="OrthoDB" id="5357528at2"/>
<protein>
    <submittedName>
        <fullName evidence="14">ATP-binding cassette domain-containing protein</fullName>
    </submittedName>
</protein>
<feature type="domain" description="ABC transporter" evidence="12">
    <location>
        <begin position="317"/>
        <end position="565"/>
    </location>
</feature>
<evidence type="ECO:0000256" key="10">
    <source>
        <dbReference type="ARBA" id="ARBA00023136"/>
    </source>
</evidence>
<dbReference type="InterPro" id="IPR013563">
    <property type="entry name" value="Oligopep_ABC_C"/>
</dbReference>
<dbReference type="SUPFAM" id="SSF161098">
    <property type="entry name" value="MetI-like"/>
    <property type="match status" value="1"/>
</dbReference>
<dbReference type="InterPro" id="IPR003593">
    <property type="entry name" value="AAA+_ATPase"/>
</dbReference>
<dbReference type="InterPro" id="IPR050388">
    <property type="entry name" value="ABC_Ni/Peptide_Import"/>
</dbReference>
<dbReference type="CDD" id="cd06261">
    <property type="entry name" value="TM_PBP2"/>
    <property type="match status" value="1"/>
</dbReference>
<dbReference type="NCBIfam" id="TIGR01727">
    <property type="entry name" value="oligo_HPY"/>
    <property type="match status" value="1"/>
</dbReference>
<dbReference type="PANTHER" id="PTHR43297">
    <property type="entry name" value="OLIGOPEPTIDE TRANSPORT ATP-BINDING PROTEIN APPD"/>
    <property type="match status" value="1"/>
</dbReference>
<dbReference type="Gene3D" id="1.10.3720.10">
    <property type="entry name" value="MetI-like"/>
    <property type="match status" value="1"/>
</dbReference>
<dbReference type="GO" id="GO:0016887">
    <property type="term" value="F:ATP hydrolysis activity"/>
    <property type="evidence" value="ECO:0007669"/>
    <property type="project" value="InterPro"/>
</dbReference>
<evidence type="ECO:0000259" key="12">
    <source>
        <dbReference type="PROSITE" id="PS50893"/>
    </source>
</evidence>
<dbReference type="PROSITE" id="PS00211">
    <property type="entry name" value="ABC_TRANSPORTER_1"/>
    <property type="match status" value="1"/>
</dbReference>
<dbReference type="PROSITE" id="PS50928">
    <property type="entry name" value="ABC_TM1"/>
    <property type="match status" value="1"/>
</dbReference>
<evidence type="ECO:0000256" key="5">
    <source>
        <dbReference type="ARBA" id="ARBA00022475"/>
    </source>
</evidence>
<keyword evidence="8 14" id="KW-0067">ATP-binding</keyword>
<comment type="similarity">
    <text evidence="3">Belongs to the ABC transporter superfamily.</text>
</comment>
<accession>A0A371P3P0</accession>
<keyword evidence="10 11" id="KW-0472">Membrane</keyword>
<dbReference type="GO" id="GO:0005524">
    <property type="term" value="F:ATP binding"/>
    <property type="evidence" value="ECO:0007669"/>
    <property type="project" value="UniProtKB-KW"/>
</dbReference>
<evidence type="ECO:0000256" key="7">
    <source>
        <dbReference type="ARBA" id="ARBA00022741"/>
    </source>
</evidence>
<comment type="caution">
    <text evidence="14">The sequence shown here is derived from an EMBL/GenBank/DDBJ whole genome shotgun (WGS) entry which is preliminary data.</text>
</comment>
<reference evidence="14 15" key="1">
    <citation type="submission" date="2018-08" db="EMBL/GenBank/DDBJ databases">
        <title>Aeromicrobium sp. M2KJ-4, whole genome shotgun sequence.</title>
        <authorList>
            <person name="Tuo L."/>
        </authorList>
    </citation>
    <scope>NUCLEOTIDE SEQUENCE [LARGE SCALE GENOMIC DNA]</scope>
    <source>
        <strain evidence="14 15">M2KJ-4</strain>
    </source>
</reference>
<dbReference type="SUPFAM" id="SSF52540">
    <property type="entry name" value="P-loop containing nucleoside triphosphate hydrolases"/>
    <property type="match status" value="1"/>
</dbReference>
<dbReference type="SMART" id="SM00382">
    <property type="entry name" value="AAA"/>
    <property type="match status" value="1"/>
</dbReference>
<feature type="domain" description="ABC transmembrane type-1" evidence="13">
    <location>
        <begin position="79"/>
        <end position="268"/>
    </location>
</feature>
<evidence type="ECO:0000256" key="9">
    <source>
        <dbReference type="ARBA" id="ARBA00022989"/>
    </source>
</evidence>
<feature type="transmembrane region" description="Helical" evidence="11">
    <location>
        <begin position="243"/>
        <end position="267"/>
    </location>
</feature>
<dbReference type="FunFam" id="3.40.50.300:FF:000016">
    <property type="entry name" value="Oligopeptide ABC transporter ATP-binding component"/>
    <property type="match status" value="1"/>
</dbReference>
<name>A0A371P3P0_9ACTN</name>
<feature type="transmembrane region" description="Helical" evidence="11">
    <location>
        <begin position="128"/>
        <end position="154"/>
    </location>
</feature>
<proteinExistence type="inferred from homology"/>
<dbReference type="InterPro" id="IPR027417">
    <property type="entry name" value="P-loop_NTPase"/>
</dbReference>
<evidence type="ECO:0000256" key="8">
    <source>
        <dbReference type="ARBA" id="ARBA00022840"/>
    </source>
</evidence>
<organism evidence="14 15">
    <name type="scientific">Aeromicrobium endophyticum</name>
    <dbReference type="NCBI Taxonomy" id="2292704"/>
    <lineage>
        <taxon>Bacteria</taxon>
        <taxon>Bacillati</taxon>
        <taxon>Actinomycetota</taxon>
        <taxon>Actinomycetes</taxon>
        <taxon>Propionibacteriales</taxon>
        <taxon>Nocardioidaceae</taxon>
        <taxon>Aeromicrobium</taxon>
    </lineage>
</organism>
<dbReference type="PROSITE" id="PS50893">
    <property type="entry name" value="ABC_TRANSPORTER_2"/>
    <property type="match status" value="1"/>
</dbReference>
<evidence type="ECO:0000256" key="1">
    <source>
        <dbReference type="ARBA" id="ARBA00004141"/>
    </source>
</evidence>
<comment type="similarity">
    <text evidence="11">Belongs to the binding-protein-dependent transport system permease family.</text>
</comment>
<evidence type="ECO:0000259" key="13">
    <source>
        <dbReference type="PROSITE" id="PS50928"/>
    </source>
</evidence>
<feature type="transmembrane region" description="Helical" evidence="11">
    <location>
        <begin position="20"/>
        <end position="40"/>
    </location>
</feature>
<dbReference type="RefSeq" id="WP_119705154.1">
    <property type="nucleotide sequence ID" value="NZ_JBHSOI010000002.1"/>
</dbReference>
<dbReference type="Pfam" id="PF08352">
    <property type="entry name" value="oligo_HPY"/>
    <property type="match status" value="1"/>
</dbReference>
<evidence type="ECO:0000256" key="6">
    <source>
        <dbReference type="ARBA" id="ARBA00022692"/>
    </source>
</evidence>
<dbReference type="GO" id="GO:0015833">
    <property type="term" value="P:peptide transport"/>
    <property type="evidence" value="ECO:0007669"/>
    <property type="project" value="InterPro"/>
</dbReference>
<dbReference type="CDD" id="cd03257">
    <property type="entry name" value="ABC_NikE_OppD_transporters"/>
    <property type="match status" value="1"/>
</dbReference>
<dbReference type="GO" id="GO:0055085">
    <property type="term" value="P:transmembrane transport"/>
    <property type="evidence" value="ECO:0007669"/>
    <property type="project" value="InterPro"/>
</dbReference>
<keyword evidence="4 11" id="KW-0813">Transport</keyword>
<dbReference type="Proteomes" id="UP000265581">
    <property type="component" value="Unassembled WGS sequence"/>
</dbReference>
<keyword evidence="9 11" id="KW-1133">Transmembrane helix</keyword>
<evidence type="ECO:0000256" key="11">
    <source>
        <dbReference type="RuleBase" id="RU363032"/>
    </source>
</evidence>
<dbReference type="InterPro" id="IPR017871">
    <property type="entry name" value="ABC_transporter-like_CS"/>
</dbReference>
<keyword evidence="6 11" id="KW-0812">Transmembrane</keyword>
<keyword evidence="7" id="KW-0547">Nucleotide-binding</keyword>
<dbReference type="InterPro" id="IPR000515">
    <property type="entry name" value="MetI-like"/>
</dbReference>
<sequence length="646" mass="67374">MTGTPSRRRHLSALRTPLGVVTALLAITVLVLAVVAPILWTDSAKAVDTDDILAGPSAEHWAGTDNLGRDIVFRTLVATRLSIELALSATLIAVVVGLVLGVAPQLLGRRAGRLVTASINIAVAFPGLLLALFFAVVFGIGATGAVLAIGLAGAPSFARLVQTMVAGVVSLDYVAAARTAGVGRFRILVRHVLPNVAEPLVVNATIGAGGALLAFAGLSFLGLGVQAPAYDWGRLLFDGVSALYVNPGAALVPGLAVLVTGLSFNLFGESIAKAVGVPTQGTALAPRTVVAPRRSTDHAGPATEAPVGGTDDVVLDVRDLEVAFPGADGPVQVVRGVTFAVRRGEAVGIVGESGSGKSLTALAVSQLVDDLGQVDAERLRFLGEDLLTSDTAARRKMLGTSMAMVFQDPMTSFNPTRRIGGQLAEVSRHHHGLDRKQAMARAVDRLGAVRIPAPERRARQYPHEFSGGMRQRAMIGMGIMGSPSLIIADEPTTALDVTVQQQVLDLLAAIRREDDVALVLISHDVTVVGEVCDRVLVMYAGRIVEDLPAADLATAGRHPYTQALVAAVPSMDTALDEPLAVIPGRPVDPADVPPGCAYAARCPLATERCRVEDPPLAGDERGRVACWHAGEPIEPMQLSTTRTDVP</sequence>
<dbReference type="EMBL" id="QUBR01000002">
    <property type="protein sequence ID" value="REK70564.1"/>
    <property type="molecule type" value="Genomic_DNA"/>
</dbReference>
<keyword evidence="5" id="KW-1003">Cell membrane</keyword>
<evidence type="ECO:0000256" key="3">
    <source>
        <dbReference type="ARBA" id="ARBA00005417"/>
    </source>
</evidence>
<dbReference type="Pfam" id="PF00528">
    <property type="entry name" value="BPD_transp_1"/>
    <property type="match status" value="1"/>
</dbReference>
<comment type="subcellular location">
    <subcellularLocation>
        <location evidence="11">Cell membrane</location>
        <topology evidence="11">Multi-pass membrane protein</topology>
    </subcellularLocation>
    <subcellularLocation>
        <location evidence="2">Cell membrane</location>
        <topology evidence="2">Peripheral membrane protein</topology>
    </subcellularLocation>
    <subcellularLocation>
        <location evidence="1">Membrane</location>
        <topology evidence="1">Multi-pass membrane protein</topology>
    </subcellularLocation>
</comment>
<evidence type="ECO:0000256" key="2">
    <source>
        <dbReference type="ARBA" id="ARBA00004202"/>
    </source>
</evidence>
<evidence type="ECO:0000313" key="15">
    <source>
        <dbReference type="Proteomes" id="UP000265581"/>
    </source>
</evidence>
<gene>
    <name evidence="14" type="ORF">DX116_15695</name>
</gene>
<keyword evidence="15" id="KW-1185">Reference proteome</keyword>
<evidence type="ECO:0000256" key="4">
    <source>
        <dbReference type="ARBA" id="ARBA00022448"/>
    </source>
</evidence>